<dbReference type="InterPro" id="IPR050330">
    <property type="entry name" value="Bact_OuterMem_StrucFunc"/>
</dbReference>
<dbReference type="PROSITE" id="PS51257">
    <property type="entry name" value="PROKAR_LIPOPROTEIN"/>
    <property type="match status" value="1"/>
</dbReference>
<dbReference type="Pfam" id="PF00691">
    <property type="entry name" value="OmpA"/>
    <property type="match status" value="1"/>
</dbReference>
<proteinExistence type="predicted"/>
<reference evidence="4 5" key="1">
    <citation type="submission" date="2017-06" db="EMBL/GenBank/DDBJ databases">
        <title>Raineya orbicola gen. nov., sp. nov. a slightly thermophilic bacterium of the phylum Bacteroidetes and the description of Raineyaceae fam. nov.</title>
        <authorList>
            <person name="Albuquerque L."/>
            <person name="Polonia A.R.M."/>
            <person name="Barroso C."/>
            <person name="Froufe H.J.C."/>
            <person name="Lage O."/>
            <person name="Lobo-Da-Cunha A."/>
            <person name="Egas C."/>
            <person name="Da Costa M.S."/>
        </authorList>
    </citation>
    <scope>NUCLEOTIDE SEQUENCE [LARGE SCALE GENOMIC DNA]</scope>
    <source>
        <strain evidence="4 5">SPSPC-11</strain>
    </source>
</reference>
<keyword evidence="5" id="KW-1185">Reference proteome</keyword>
<dbReference type="EMBL" id="NKXO01000017">
    <property type="protein sequence ID" value="PKQ69707.1"/>
    <property type="molecule type" value="Genomic_DNA"/>
</dbReference>
<evidence type="ECO:0000256" key="1">
    <source>
        <dbReference type="PROSITE-ProRule" id="PRU00473"/>
    </source>
</evidence>
<dbReference type="OrthoDB" id="9815217at2"/>
<comment type="caution">
    <text evidence="4">The sequence shown here is derived from an EMBL/GenBank/DDBJ whole genome shotgun (WGS) entry which is preliminary data.</text>
</comment>
<dbReference type="CDD" id="cd07185">
    <property type="entry name" value="OmpA_C-like"/>
    <property type="match status" value="1"/>
</dbReference>
<dbReference type="RefSeq" id="WP_101358537.1">
    <property type="nucleotide sequence ID" value="NZ_NKXO01000017.1"/>
</dbReference>
<dbReference type="SUPFAM" id="SSF103088">
    <property type="entry name" value="OmpA-like"/>
    <property type="match status" value="1"/>
</dbReference>
<evidence type="ECO:0000313" key="5">
    <source>
        <dbReference type="Proteomes" id="UP000233387"/>
    </source>
</evidence>
<sequence>MKHLGFFLLMPLIFFACVPKKKLKELEAKYASLEKLNKDYVTDLASTKTALNACNNDKARLESEVKELKEMNAKLIRQVTEMSTLSSEQAKNLQVSLEQMKEKDLQIKTLNEAINKRDSMTIALVTQLKRAVGTDNQDIEVNVDKAVVMISISEKLLFKTGSYDIRTDNPQTLRQIEAIAAVLKDRPTFDVLIEGHTDNVPYKRKGDIYDNLDLSVKRATSLARLLYQRMGVNPARLIPAGRGEFLPLVANDTDENRAKNRRIRVVVMPKIEEFYGMIEKGMKGGK</sequence>
<dbReference type="PROSITE" id="PS51123">
    <property type="entry name" value="OMPA_2"/>
    <property type="match status" value="1"/>
</dbReference>
<evidence type="ECO:0000256" key="2">
    <source>
        <dbReference type="SAM" id="Coils"/>
    </source>
</evidence>
<evidence type="ECO:0000259" key="3">
    <source>
        <dbReference type="PROSITE" id="PS51123"/>
    </source>
</evidence>
<protein>
    <submittedName>
        <fullName evidence="4">OmpA family</fullName>
    </submittedName>
</protein>
<gene>
    <name evidence="4" type="ORF">Rain11_1270</name>
</gene>
<evidence type="ECO:0000313" key="4">
    <source>
        <dbReference type="EMBL" id="PKQ69707.1"/>
    </source>
</evidence>
<dbReference type="Proteomes" id="UP000233387">
    <property type="component" value="Unassembled WGS sequence"/>
</dbReference>
<keyword evidence="1" id="KW-0472">Membrane</keyword>
<dbReference type="AlphaFoldDB" id="A0A2N3IHC2"/>
<organism evidence="4 5">
    <name type="scientific">Raineya orbicola</name>
    <dbReference type="NCBI Taxonomy" id="2016530"/>
    <lineage>
        <taxon>Bacteria</taxon>
        <taxon>Pseudomonadati</taxon>
        <taxon>Bacteroidota</taxon>
        <taxon>Cytophagia</taxon>
        <taxon>Cytophagales</taxon>
        <taxon>Raineyaceae</taxon>
        <taxon>Raineya</taxon>
    </lineage>
</organism>
<dbReference type="PANTHER" id="PTHR30329">
    <property type="entry name" value="STATOR ELEMENT OF FLAGELLAR MOTOR COMPLEX"/>
    <property type="match status" value="1"/>
</dbReference>
<feature type="domain" description="OmpA-like" evidence="3">
    <location>
        <begin position="145"/>
        <end position="271"/>
    </location>
</feature>
<keyword evidence="2" id="KW-0175">Coiled coil</keyword>
<dbReference type="InterPro" id="IPR006665">
    <property type="entry name" value="OmpA-like"/>
</dbReference>
<dbReference type="PANTHER" id="PTHR30329:SF21">
    <property type="entry name" value="LIPOPROTEIN YIAD-RELATED"/>
    <property type="match status" value="1"/>
</dbReference>
<accession>A0A2N3IHC2</accession>
<dbReference type="Gene3D" id="3.30.1330.60">
    <property type="entry name" value="OmpA-like domain"/>
    <property type="match status" value="1"/>
</dbReference>
<name>A0A2N3IHC2_9BACT</name>
<dbReference type="GO" id="GO:0016020">
    <property type="term" value="C:membrane"/>
    <property type="evidence" value="ECO:0007669"/>
    <property type="project" value="UniProtKB-UniRule"/>
</dbReference>
<dbReference type="InterPro" id="IPR036737">
    <property type="entry name" value="OmpA-like_sf"/>
</dbReference>
<feature type="coiled-coil region" evidence="2">
    <location>
        <begin position="23"/>
        <end position="85"/>
    </location>
</feature>